<keyword evidence="2" id="KW-1185">Reference proteome</keyword>
<proteinExistence type="predicted"/>
<sequence>MEKEQIEKRIRELQEEYRELVLDSFSAEAAWKIGCRIREKALQNGYQIAASVTLNRKRLFYMAVEETTPINERWIHRKENTVYTFFKSSYEMSLYMKLKEDRIEPRYGLKDGDYAAAGGCVPVIVKNVGFVGTVAVSGLTEEEDHNLVVETLKEYQRGLL</sequence>
<dbReference type="PANTHER" id="PTHR28255:SF1">
    <property type="entry name" value="UPF0303 PROTEIN YBR137W"/>
    <property type="match status" value="1"/>
</dbReference>
<organism evidence="1 2">
    <name type="scientific">Anaerosacchariphilus hominis</name>
    <dbReference type="NCBI Taxonomy" id="2763017"/>
    <lineage>
        <taxon>Bacteria</taxon>
        <taxon>Bacillati</taxon>
        <taxon>Bacillota</taxon>
        <taxon>Clostridia</taxon>
        <taxon>Lachnospirales</taxon>
        <taxon>Lachnospiraceae</taxon>
        <taxon>Anaerosacchariphilus</taxon>
    </lineage>
</organism>
<reference evidence="1" key="1">
    <citation type="submission" date="2020-08" db="EMBL/GenBank/DDBJ databases">
        <title>Genome public.</title>
        <authorList>
            <person name="Liu C."/>
            <person name="Sun Q."/>
        </authorList>
    </citation>
    <scope>NUCLEOTIDE SEQUENCE</scope>
    <source>
        <strain evidence="1">NSJ-68</strain>
    </source>
</reference>
<dbReference type="PIRSF" id="PIRSF008757">
    <property type="entry name" value="UCP008757"/>
    <property type="match status" value="1"/>
</dbReference>
<accession>A0A923LE07</accession>
<dbReference type="RefSeq" id="WP_186873708.1">
    <property type="nucleotide sequence ID" value="NZ_JACOOR010000007.1"/>
</dbReference>
<dbReference type="Pfam" id="PF03928">
    <property type="entry name" value="HbpS-like"/>
    <property type="match status" value="1"/>
</dbReference>
<protein>
    <submittedName>
        <fullName evidence="1">Heme-degrading domain-containing protein</fullName>
    </submittedName>
</protein>
<evidence type="ECO:0000313" key="1">
    <source>
        <dbReference type="EMBL" id="MBC5660537.1"/>
    </source>
</evidence>
<dbReference type="SUPFAM" id="SSF143744">
    <property type="entry name" value="GlcG-like"/>
    <property type="match status" value="1"/>
</dbReference>
<dbReference type="Gene3D" id="3.30.450.150">
    <property type="entry name" value="Haem-degrading domain"/>
    <property type="match status" value="1"/>
</dbReference>
<dbReference type="InterPro" id="IPR010371">
    <property type="entry name" value="YBR137W-like"/>
</dbReference>
<dbReference type="EMBL" id="JACOOR010000007">
    <property type="protein sequence ID" value="MBC5660537.1"/>
    <property type="molecule type" value="Genomic_DNA"/>
</dbReference>
<gene>
    <name evidence="1" type="ORF">H8S44_12245</name>
</gene>
<evidence type="ECO:0000313" key="2">
    <source>
        <dbReference type="Proteomes" id="UP000649345"/>
    </source>
</evidence>
<name>A0A923LE07_9FIRM</name>
<dbReference type="NCBIfam" id="NF002696">
    <property type="entry name" value="PRK02487.1-5"/>
    <property type="match status" value="1"/>
</dbReference>
<dbReference type="AlphaFoldDB" id="A0A923LE07"/>
<comment type="caution">
    <text evidence="1">The sequence shown here is derived from an EMBL/GenBank/DDBJ whole genome shotgun (WGS) entry which is preliminary data.</text>
</comment>
<dbReference type="InterPro" id="IPR005624">
    <property type="entry name" value="PduO/GlcC-like"/>
</dbReference>
<dbReference type="InterPro" id="IPR038084">
    <property type="entry name" value="PduO/GlcC-like_sf"/>
</dbReference>
<dbReference type="PANTHER" id="PTHR28255">
    <property type="match status" value="1"/>
</dbReference>
<dbReference type="Proteomes" id="UP000649345">
    <property type="component" value="Unassembled WGS sequence"/>
</dbReference>